<proteinExistence type="predicted"/>
<dbReference type="AlphaFoldDB" id="A0A413NKP6"/>
<gene>
    <name evidence="2" type="ORF">DW986_07025</name>
</gene>
<evidence type="ECO:0000259" key="1">
    <source>
        <dbReference type="PROSITE" id="PS50943"/>
    </source>
</evidence>
<dbReference type="GO" id="GO:0003677">
    <property type="term" value="F:DNA binding"/>
    <property type="evidence" value="ECO:0007669"/>
    <property type="project" value="InterPro"/>
</dbReference>
<protein>
    <submittedName>
        <fullName evidence="2">XRE family transcriptional regulator</fullName>
    </submittedName>
</protein>
<feature type="domain" description="HTH cro/C1-type" evidence="1">
    <location>
        <begin position="37"/>
        <end position="81"/>
    </location>
</feature>
<dbReference type="InterPro" id="IPR001387">
    <property type="entry name" value="Cro/C1-type_HTH"/>
</dbReference>
<dbReference type="CDD" id="cd00093">
    <property type="entry name" value="HTH_XRE"/>
    <property type="match status" value="1"/>
</dbReference>
<evidence type="ECO:0000313" key="2">
    <source>
        <dbReference type="EMBL" id="RGZ49097.1"/>
    </source>
</evidence>
<sequence>MFVIKWLNILKHVYMEENQRFRNVITSLKENKRVRNQQDFVERIGSDKTTISQIVNNKIMIPNNLFAKIKEAFPEVSIEWIKSGDGELFNSPVVQTNQNGDNIHGQSVTVNKSETEKLLEALDKCHELLKKKDEQIDKLLNMLSKSR</sequence>
<accession>A0A413NKP6</accession>
<dbReference type="Proteomes" id="UP000285173">
    <property type="component" value="Unassembled WGS sequence"/>
</dbReference>
<dbReference type="Gene3D" id="1.10.260.40">
    <property type="entry name" value="lambda repressor-like DNA-binding domains"/>
    <property type="match status" value="1"/>
</dbReference>
<organism evidence="2 3">
    <name type="scientific">Parabacteroides merdae</name>
    <dbReference type="NCBI Taxonomy" id="46503"/>
    <lineage>
        <taxon>Bacteria</taxon>
        <taxon>Pseudomonadati</taxon>
        <taxon>Bacteroidota</taxon>
        <taxon>Bacteroidia</taxon>
        <taxon>Bacteroidales</taxon>
        <taxon>Tannerellaceae</taxon>
        <taxon>Parabacteroides</taxon>
    </lineage>
</organism>
<reference evidence="2 3" key="1">
    <citation type="submission" date="2018-08" db="EMBL/GenBank/DDBJ databases">
        <title>A genome reference for cultivated species of the human gut microbiota.</title>
        <authorList>
            <person name="Zou Y."/>
            <person name="Xue W."/>
            <person name="Luo G."/>
        </authorList>
    </citation>
    <scope>NUCLEOTIDE SEQUENCE [LARGE SCALE GENOMIC DNA]</scope>
    <source>
        <strain evidence="2 3">AM50-15</strain>
    </source>
</reference>
<evidence type="ECO:0000313" key="3">
    <source>
        <dbReference type="Proteomes" id="UP000285173"/>
    </source>
</evidence>
<comment type="caution">
    <text evidence="2">The sequence shown here is derived from an EMBL/GenBank/DDBJ whole genome shotgun (WGS) entry which is preliminary data.</text>
</comment>
<dbReference type="PROSITE" id="PS50943">
    <property type="entry name" value="HTH_CROC1"/>
    <property type="match status" value="1"/>
</dbReference>
<dbReference type="EMBL" id="QSEF01000008">
    <property type="protein sequence ID" value="RGZ49097.1"/>
    <property type="molecule type" value="Genomic_DNA"/>
</dbReference>
<dbReference type="InterPro" id="IPR010982">
    <property type="entry name" value="Lambda_DNA-bd_dom_sf"/>
</dbReference>
<name>A0A413NKP6_9BACT</name>